<gene>
    <name evidence="1" type="ORF">BJ138DRAFT_1147266</name>
</gene>
<proteinExistence type="predicted"/>
<evidence type="ECO:0000313" key="1">
    <source>
        <dbReference type="EMBL" id="KAH7912919.1"/>
    </source>
</evidence>
<accession>A0ACB8AJ21</accession>
<reference evidence="1" key="1">
    <citation type="journal article" date="2021" name="New Phytol.">
        <title>Evolutionary innovations through gain and loss of genes in the ectomycorrhizal Boletales.</title>
        <authorList>
            <person name="Wu G."/>
            <person name="Miyauchi S."/>
            <person name="Morin E."/>
            <person name="Kuo A."/>
            <person name="Drula E."/>
            <person name="Varga T."/>
            <person name="Kohler A."/>
            <person name="Feng B."/>
            <person name="Cao Y."/>
            <person name="Lipzen A."/>
            <person name="Daum C."/>
            <person name="Hundley H."/>
            <person name="Pangilinan J."/>
            <person name="Johnson J."/>
            <person name="Barry K."/>
            <person name="LaButti K."/>
            <person name="Ng V."/>
            <person name="Ahrendt S."/>
            <person name="Min B."/>
            <person name="Choi I.G."/>
            <person name="Park H."/>
            <person name="Plett J.M."/>
            <person name="Magnuson J."/>
            <person name="Spatafora J.W."/>
            <person name="Nagy L.G."/>
            <person name="Henrissat B."/>
            <person name="Grigoriev I.V."/>
            <person name="Yang Z.L."/>
            <person name="Xu J."/>
            <person name="Martin F.M."/>
        </authorList>
    </citation>
    <scope>NUCLEOTIDE SEQUENCE</scope>
    <source>
        <strain evidence="1">ATCC 28755</strain>
    </source>
</reference>
<sequence length="210" mass="21949">MPSLTRLISLFLAFAFSVVGLSVGLNALIKSNQEKNNILKLVQNFLPPGSSVTIDVNDHDIFSVGGVITAVCAVLAVLALVYLVFALLPAGQKSKTLCLQSATLAFGSVWLFAALVPFDIFYATRSAAISATLDGVAVPEALIQQLEGLTGVSPEYKNINYLKLVAILPWFAALFAAVAAGVLYVAAGQVPYEGAPSTIGTEAEKTAESA</sequence>
<dbReference type="EMBL" id="MU267641">
    <property type="protein sequence ID" value="KAH7912919.1"/>
    <property type="molecule type" value="Genomic_DNA"/>
</dbReference>
<keyword evidence="2" id="KW-1185">Reference proteome</keyword>
<protein>
    <submittedName>
        <fullName evidence="1">Uncharacterized protein</fullName>
    </submittedName>
</protein>
<dbReference type="Proteomes" id="UP000790377">
    <property type="component" value="Unassembled WGS sequence"/>
</dbReference>
<comment type="caution">
    <text evidence="1">The sequence shown here is derived from an EMBL/GenBank/DDBJ whole genome shotgun (WGS) entry which is preliminary data.</text>
</comment>
<organism evidence="1 2">
    <name type="scientific">Hygrophoropsis aurantiaca</name>
    <dbReference type="NCBI Taxonomy" id="72124"/>
    <lineage>
        <taxon>Eukaryota</taxon>
        <taxon>Fungi</taxon>
        <taxon>Dikarya</taxon>
        <taxon>Basidiomycota</taxon>
        <taxon>Agaricomycotina</taxon>
        <taxon>Agaricomycetes</taxon>
        <taxon>Agaricomycetidae</taxon>
        <taxon>Boletales</taxon>
        <taxon>Coniophorineae</taxon>
        <taxon>Hygrophoropsidaceae</taxon>
        <taxon>Hygrophoropsis</taxon>
    </lineage>
</organism>
<name>A0ACB8AJ21_9AGAM</name>
<evidence type="ECO:0000313" key="2">
    <source>
        <dbReference type="Proteomes" id="UP000790377"/>
    </source>
</evidence>